<dbReference type="PANTHER" id="PTHR47128">
    <property type="match status" value="1"/>
</dbReference>
<dbReference type="OrthoDB" id="9803892at2"/>
<evidence type="ECO:0000259" key="3">
    <source>
        <dbReference type="Pfam" id="PF13460"/>
    </source>
</evidence>
<sequence length="288" mass="31909">MDSDRKVLLAGATGYLGSYILAELINRNCFVKTVVRNTDKLPKGISDLPLLQVKTAEVTKPETLSGICDNIDTVISTIGITKQRDGLTYQDVDYQANLNLLNEAKKAGVRKFIYVAVLNGEQFSDLKICQAKEAFVKELMASGLEYCIVRPNGFFSDMTEIFKMAQRGKVYVFGNGEQKANPIHGADLAKACVDQLESTDKELEIGGPETFTHNEIAHLAFKAVGKKPRITHVPDWARKLSLKLSKLVMSKSQFGPIEFFLNVMAVDMVAPAYGTQTLEAFFEDLNKQ</sequence>
<dbReference type="AlphaFoldDB" id="A0A1I0QKE4"/>
<evidence type="ECO:0000256" key="1">
    <source>
        <dbReference type="ARBA" id="ARBA00022531"/>
    </source>
</evidence>
<dbReference type="SUPFAM" id="SSF51735">
    <property type="entry name" value="NAD(P)-binding Rossmann-fold domains"/>
    <property type="match status" value="1"/>
</dbReference>
<dbReference type="GO" id="GO:0009523">
    <property type="term" value="C:photosystem II"/>
    <property type="evidence" value="ECO:0007669"/>
    <property type="project" value="UniProtKB-KW"/>
</dbReference>
<keyword evidence="5" id="KW-1185">Reference proteome</keyword>
<gene>
    <name evidence="4" type="ORF">SAMN05216290_2390</name>
</gene>
<name>A0A1I0QKE4_9BACT</name>
<dbReference type="RefSeq" id="WP_090258810.1">
    <property type="nucleotide sequence ID" value="NZ_FOIR01000002.1"/>
</dbReference>
<dbReference type="InterPro" id="IPR044256">
    <property type="entry name" value="HCF244-like"/>
</dbReference>
<dbReference type="CDD" id="cd05243">
    <property type="entry name" value="SDR_a5"/>
    <property type="match status" value="1"/>
</dbReference>
<evidence type="ECO:0000256" key="2">
    <source>
        <dbReference type="ARBA" id="ARBA00023276"/>
    </source>
</evidence>
<dbReference type="Gene3D" id="3.40.50.720">
    <property type="entry name" value="NAD(P)-binding Rossmann-like Domain"/>
    <property type="match status" value="1"/>
</dbReference>
<dbReference type="Proteomes" id="UP000199437">
    <property type="component" value="Unassembled WGS sequence"/>
</dbReference>
<reference evidence="5" key="1">
    <citation type="submission" date="2016-10" db="EMBL/GenBank/DDBJ databases">
        <authorList>
            <person name="Varghese N."/>
            <person name="Submissions S."/>
        </authorList>
    </citation>
    <scope>NUCLEOTIDE SEQUENCE [LARGE SCALE GENOMIC DNA]</scope>
    <source>
        <strain evidence="5">CGMCC 1.12402</strain>
    </source>
</reference>
<accession>A0A1I0QKE4</accession>
<dbReference type="GO" id="GO:0015979">
    <property type="term" value="P:photosynthesis"/>
    <property type="evidence" value="ECO:0007669"/>
    <property type="project" value="UniProtKB-KW"/>
</dbReference>
<dbReference type="InterPro" id="IPR016040">
    <property type="entry name" value="NAD(P)-bd_dom"/>
</dbReference>
<proteinExistence type="predicted"/>
<evidence type="ECO:0000313" key="5">
    <source>
        <dbReference type="Proteomes" id="UP000199437"/>
    </source>
</evidence>
<dbReference type="Pfam" id="PF13460">
    <property type="entry name" value="NAD_binding_10"/>
    <property type="match status" value="1"/>
</dbReference>
<feature type="domain" description="NAD(P)-binding" evidence="3">
    <location>
        <begin position="11"/>
        <end position="198"/>
    </location>
</feature>
<dbReference type="InterPro" id="IPR036291">
    <property type="entry name" value="NAD(P)-bd_dom_sf"/>
</dbReference>
<evidence type="ECO:0000313" key="4">
    <source>
        <dbReference type="EMBL" id="SEW27171.1"/>
    </source>
</evidence>
<organism evidence="4 5">
    <name type="scientific">Roseivirga pacifica</name>
    <dbReference type="NCBI Taxonomy" id="1267423"/>
    <lineage>
        <taxon>Bacteria</taxon>
        <taxon>Pseudomonadati</taxon>
        <taxon>Bacteroidota</taxon>
        <taxon>Cytophagia</taxon>
        <taxon>Cytophagales</taxon>
        <taxon>Roseivirgaceae</taxon>
        <taxon>Roseivirga</taxon>
    </lineage>
</organism>
<dbReference type="EMBL" id="FOIR01000002">
    <property type="protein sequence ID" value="SEW27171.1"/>
    <property type="molecule type" value="Genomic_DNA"/>
</dbReference>
<keyword evidence="1" id="KW-0602">Photosynthesis</keyword>
<keyword evidence="2" id="KW-0604">Photosystem II</keyword>
<dbReference type="GeneID" id="99987091"/>
<dbReference type="STRING" id="1267423.SAMN05216290_2390"/>
<dbReference type="PANTHER" id="PTHR47128:SF2">
    <property type="entry name" value="PROTEIN HIGH CHLOROPHYLL FLUORESCENCE PHENOTYPE 244, CHLOROPLASTIC"/>
    <property type="match status" value="1"/>
</dbReference>
<protein>
    <submittedName>
        <fullName evidence="4">Uncharacterized conserved protein YbjT, contains NAD(P)-binding and DUF2867 domains</fullName>
    </submittedName>
</protein>